<dbReference type="Proteomes" id="UP000028780">
    <property type="component" value="Chromosome"/>
</dbReference>
<dbReference type="RefSeq" id="WP_038593274.1">
    <property type="nucleotide sequence ID" value="NZ_CP009211.1"/>
</dbReference>
<name>A0A076NJ31_9CORY</name>
<evidence type="ECO:0000259" key="1">
    <source>
        <dbReference type="Pfam" id="PF22691"/>
    </source>
</evidence>
<keyword evidence="4" id="KW-1185">Reference proteome</keyword>
<evidence type="ECO:0000313" key="5">
    <source>
        <dbReference type="Proteomes" id="UP000215374"/>
    </source>
</evidence>
<organism evidence="2 4">
    <name type="scientific">Corynebacterium imitans</name>
    <dbReference type="NCBI Taxonomy" id="156978"/>
    <lineage>
        <taxon>Bacteria</taxon>
        <taxon>Bacillati</taxon>
        <taxon>Actinomycetota</taxon>
        <taxon>Actinomycetes</taxon>
        <taxon>Mycobacteriales</taxon>
        <taxon>Corynebacteriaceae</taxon>
        <taxon>Corynebacterium</taxon>
    </lineage>
</organism>
<dbReference type="EMBL" id="LT906467">
    <property type="protein sequence ID" value="SNV87647.1"/>
    <property type="molecule type" value="Genomic_DNA"/>
</dbReference>
<dbReference type="PANTHER" id="PTHR42870:SF1">
    <property type="entry name" value="NON-SPECIFIC LIPID-TRANSFER PROTEIN-LIKE 2"/>
    <property type="match status" value="1"/>
</dbReference>
<dbReference type="GO" id="GO:0016747">
    <property type="term" value="F:acyltransferase activity, transferring groups other than amino-acyl groups"/>
    <property type="evidence" value="ECO:0007669"/>
    <property type="project" value="InterPro"/>
</dbReference>
<dbReference type="STRING" id="156978.CIMIT_11825"/>
<dbReference type="PIRSF" id="PIRSF000429">
    <property type="entry name" value="Ac-CoA_Ac_transf"/>
    <property type="match status" value="1"/>
</dbReference>
<dbReference type="CDD" id="cd00829">
    <property type="entry name" value="SCP-x_thiolase"/>
    <property type="match status" value="1"/>
</dbReference>
<sequence length="385" mass="41484">MNQFKAEIVGVGQTAYTRGTENTESEQVIHAALEACKDAGLEPSAVDGIVMAWNDIPSNEDFINALGITDLRYHSHVHIGGASAAAAVGQAAAAVTCGMADNVLVTLGWNAYSGKHSFSSADQTESAIYVPGLKIRQNLEMPLGIFAPMQWYSFHANRWMHEYNIDPAGMRTVSLTTRRHANLNPAAYFHSRTLTEEDYDSSKTLVKPFHLFDISLETDGAAAVLVSRSSNHDKGVSILSSTEGHANYPDDILGRRDILNMGITKAGPRALELAGVTTDDIDFAQLYDCFTFIVLRQLEELGFCERGESPDFVADGRIGLGGELPVNTHGGLLSEAHVAGMNHIVEAVRQLRGDCGERQVENAEVGLVTGYGDFGDGSALVLAKN</sequence>
<feature type="domain" description="Thiolase C-terminal" evidence="1">
    <location>
        <begin position="251"/>
        <end position="378"/>
    </location>
</feature>
<dbReference type="HOGENOM" id="CLU_035425_2_1_11"/>
<dbReference type="PANTHER" id="PTHR42870">
    <property type="entry name" value="ACETYL-COA C-ACETYLTRANSFERASE"/>
    <property type="match status" value="1"/>
</dbReference>
<dbReference type="Pfam" id="PF22691">
    <property type="entry name" value="Thiolase_C_1"/>
    <property type="match status" value="1"/>
</dbReference>
<dbReference type="InterPro" id="IPR055140">
    <property type="entry name" value="Thiolase_C_2"/>
</dbReference>
<dbReference type="EMBL" id="CP009211">
    <property type="protein sequence ID" value="AIJ34474.1"/>
    <property type="molecule type" value="Genomic_DNA"/>
</dbReference>
<dbReference type="KEGG" id="cii:CIMIT_11825"/>
<dbReference type="Gene3D" id="3.40.47.10">
    <property type="match status" value="1"/>
</dbReference>
<dbReference type="SUPFAM" id="SSF53901">
    <property type="entry name" value="Thiolase-like"/>
    <property type="match status" value="2"/>
</dbReference>
<dbReference type="Proteomes" id="UP000215374">
    <property type="component" value="Chromosome 1"/>
</dbReference>
<evidence type="ECO:0000313" key="2">
    <source>
        <dbReference type="EMBL" id="AIJ34474.1"/>
    </source>
</evidence>
<dbReference type="InterPro" id="IPR016039">
    <property type="entry name" value="Thiolase-like"/>
</dbReference>
<gene>
    <name evidence="2" type="ORF">CIMIT_11825</name>
    <name evidence="3" type="ORF">SAMEA4535761_02423</name>
</gene>
<dbReference type="eggNOG" id="COG0183">
    <property type="taxonomic scope" value="Bacteria"/>
</dbReference>
<evidence type="ECO:0000313" key="4">
    <source>
        <dbReference type="Proteomes" id="UP000028780"/>
    </source>
</evidence>
<dbReference type="InterPro" id="IPR002155">
    <property type="entry name" value="Thiolase"/>
</dbReference>
<protein>
    <submittedName>
        <fullName evidence="3">Lipid-transfer protein</fullName>
    </submittedName>
</protein>
<evidence type="ECO:0000313" key="3">
    <source>
        <dbReference type="EMBL" id="SNV87647.1"/>
    </source>
</evidence>
<accession>A0A076NJ31</accession>
<proteinExistence type="predicted"/>
<dbReference type="OrthoDB" id="9785768at2"/>
<reference evidence="3 5" key="2">
    <citation type="submission" date="2017-06" db="EMBL/GenBank/DDBJ databases">
        <authorList>
            <consortium name="Pathogen Informatics"/>
        </authorList>
    </citation>
    <scope>NUCLEOTIDE SEQUENCE [LARGE SCALE GENOMIC DNA]</scope>
    <source>
        <strain evidence="3 5">NCTC13015</strain>
    </source>
</reference>
<dbReference type="AlphaFoldDB" id="A0A076NJ31"/>
<reference evidence="2 4" key="1">
    <citation type="submission" date="2014-08" db="EMBL/GenBank/DDBJ databases">
        <title>Complete genome sequence of Corynebacterium imitans DSM 44264, isolated from a five-month-old boy with suspected pharyngeal diphtheria.</title>
        <authorList>
            <person name="Mollmann S."/>
            <person name="Albersmeier A."/>
            <person name="Ruckert C."/>
            <person name="Tauch A."/>
        </authorList>
    </citation>
    <scope>NUCLEOTIDE SEQUENCE [LARGE SCALE GENOMIC DNA]</scope>
    <source>
        <strain evidence="2 4">DSM 44264</strain>
    </source>
</reference>